<keyword evidence="1" id="KW-0732">Signal</keyword>
<dbReference type="Gene3D" id="1.10.1130.10">
    <property type="entry name" value="Flavocytochrome C3, Chain A"/>
    <property type="match status" value="1"/>
</dbReference>
<gene>
    <name evidence="2" type="ORF">MAF45_03015</name>
</gene>
<dbReference type="RefSeq" id="WP_237978075.1">
    <property type="nucleotide sequence ID" value="NZ_JAKNCT010000003.1"/>
</dbReference>
<evidence type="ECO:0000313" key="3">
    <source>
        <dbReference type="Proteomes" id="UP001297600"/>
    </source>
</evidence>
<protein>
    <submittedName>
        <fullName evidence="2">Nitrate reductase cytochrome c-type subunit</fullName>
    </submittedName>
</protein>
<dbReference type="InterPro" id="IPR005591">
    <property type="entry name" value="NapB"/>
</dbReference>
<evidence type="ECO:0000313" key="2">
    <source>
        <dbReference type="EMBL" id="MCG5030418.1"/>
    </source>
</evidence>
<dbReference type="EMBL" id="JAKNCT010000003">
    <property type="protein sequence ID" value="MCG5030418.1"/>
    <property type="molecule type" value="Genomic_DNA"/>
</dbReference>
<feature type="signal peptide" evidence="1">
    <location>
        <begin position="1"/>
        <end position="23"/>
    </location>
</feature>
<comment type="caution">
    <text evidence="2">The sequence shown here is derived from an EMBL/GenBank/DDBJ whole genome shotgun (WGS) entry which is preliminary data.</text>
</comment>
<dbReference type="Pfam" id="PF03892">
    <property type="entry name" value="NapB"/>
    <property type="match status" value="1"/>
</dbReference>
<accession>A0ABS9MP73</accession>
<reference evidence="2 3" key="1">
    <citation type="submission" date="2022-02" db="EMBL/GenBank/DDBJ databases">
        <title>Mesosutterella porci, a novel member of the family Sutterellaceae from pig feces.</title>
        <authorList>
            <person name="Wylensek D."/>
            <person name="Clavel T."/>
        </authorList>
    </citation>
    <scope>NUCLEOTIDE SEQUENCE [LARGE SCALE GENOMIC DNA]</scope>
    <source>
        <strain evidence="3">oilRF-744-wt-GAM-9</strain>
    </source>
</reference>
<organism evidence="2 3">
    <name type="scientific">Mesosutterella porci</name>
    <dbReference type="NCBI Taxonomy" id="2915351"/>
    <lineage>
        <taxon>Bacteria</taxon>
        <taxon>Pseudomonadati</taxon>
        <taxon>Pseudomonadota</taxon>
        <taxon>Betaproteobacteria</taxon>
        <taxon>Burkholderiales</taxon>
        <taxon>Sutterellaceae</taxon>
        <taxon>Mesosutterella</taxon>
    </lineage>
</organism>
<feature type="chain" id="PRO_5047214095" evidence="1">
    <location>
        <begin position="24"/>
        <end position="100"/>
    </location>
</feature>
<sequence>MMTKKIGAAAFVLLAAFAVNAGAATNVLIPHDTKGMEITKDKNMCLMCHADSYKRVGQPAKKGTATAMPADHWMKGKNGAMEPAPIRYNCSACHSPANNY</sequence>
<proteinExistence type="predicted"/>
<dbReference type="InterPro" id="IPR036280">
    <property type="entry name" value="Multihaem_cyt_sf"/>
</dbReference>
<name>A0ABS9MP73_9BURK</name>
<keyword evidence="3" id="KW-1185">Reference proteome</keyword>
<evidence type="ECO:0000256" key="1">
    <source>
        <dbReference type="SAM" id="SignalP"/>
    </source>
</evidence>
<dbReference type="Proteomes" id="UP001297600">
    <property type="component" value="Unassembled WGS sequence"/>
</dbReference>
<dbReference type="SUPFAM" id="SSF48695">
    <property type="entry name" value="Multiheme cytochromes"/>
    <property type="match status" value="1"/>
</dbReference>